<evidence type="ECO:0000256" key="1">
    <source>
        <dbReference type="ARBA" id="ARBA00022475"/>
    </source>
</evidence>
<keyword evidence="4" id="KW-0564">Palmitate</keyword>
<feature type="compositionally biased region" description="Low complexity" evidence="6">
    <location>
        <begin position="44"/>
        <end position="75"/>
    </location>
</feature>
<evidence type="ECO:0000313" key="7">
    <source>
        <dbReference type="EMBL" id="PSR63281.1"/>
    </source>
</evidence>
<dbReference type="Proteomes" id="UP000241647">
    <property type="component" value="Unassembled WGS sequence"/>
</dbReference>
<name>A0A2T2Z6A2_9NOCA</name>
<protein>
    <submittedName>
        <fullName evidence="7">LppP/LprE family lipoprotein</fullName>
    </submittedName>
</protein>
<keyword evidence="3" id="KW-0472">Membrane</keyword>
<accession>A0A2T2Z6A2</accession>
<evidence type="ECO:0000256" key="4">
    <source>
        <dbReference type="ARBA" id="ARBA00023139"/>
    </source>
</evidence>
<dbReference type="AlphaFoldDB" id="A0A2T2Z6A2"/>
<dbReference type="InterPro" id="IPR025971">
    <property type="entry name" value="LppP/LprE"/>
</dbReference>
<feature type="region of interest" description="Disordered" evidence="6">
    <location>
        <begin position="42"/>
        <end position="81"/>
    </location>
</feature>
<gene>
    <name evidence="7" type="ORF">C8259_11275</name>
</gene>
<evidence type="ECO:0000256" key="6">
    <source>
        <dbReference type="SAM" id="MobiDB-lite"/>
    </source>
</evidence>
<evidence type="ECO:0000256" key="3">
    <source>
        <dbReference type="ARBA" id="ARBA00023136"/>
    </source>
</evidence>
<evidence type="ECO:0000313" key="8">
    <source>
        <dbReference type="Proteomes" id="UP000241647"/>
    </source>
</evidence>
<keyword evidence="2" id="KW-0732">Signal</keyword>
<keyword evidence="1" id="KW-1003">Cell membrane</keyword>
<sequence length="216" mass="22053">MTVAAQRSAASRLPHRQLRRACLPVIAGTALATALTGCGNGPETASATPNSATSAAVSPTRVAPTTQGTVPPVTTSGSADCATDLSAPEIRRAVATLPPYDAGGGDTWAWNDNPPALRGTYNRCSTLSVVVVTIQRATASSPEHALLFHKGDYVGTATPKAQAFTTIDTGAGTDDTVVLTYKTPGSCNACPDGTSTTVSFHWNGSGVDMQGRPPIN</sequence>
<evidence type="ECO:0000256" key="5">
    <source>
        <dbReference type="ARBA" id="ARBA00023288"/>
    </source>
</evidence>
<organism evidence="7 8">
    <name type="scientific">Nocardia nova</name>
    <dbReference type="NCBI Taxonomy" id="37330"/>
    <lineage>
        <taxon>Bacteria</taxon>
        <taxon>Bacillati</taxon>
        <taxon>Actinomycetota</taxon>
        <taxon>Actinomycetes</taxon>
        <taxon>Mycobacteriales</taxon>
        <taxon>Nocardiaceae</taxon>
        <taxon>Nocardia</taxon>
    </lineage>
</organism>
<proteinExistence type="predicted"/>
<evidence type="ECO:0000256" key="2">
    <source>
        <dbReference type="ARBA" id="ARBA00022729"/>
    </source>
</evidence>
<dbReference type="EMBL" id="PYHS01000005">
    <property type="protein sequence ID" value="PSR63281.1"/>
    <property type="molecule type" value="Genomic_DNA"/>
</dbReference>
<reference evidence="7 8" key="1">
    <citation type="submission" date="2018-02" db="EMBL/GenBank/DDBJ databases">
        <title>8 Nocardia nova and 1 Nocardia cyriacigeorgica strain used for evolution to TMP-SMX.</title>
        <authorList>
            <person name="Mehta H."/>
            <person name="Weng J."/>
            <person name="Shamoo Y."/>
        </authorList>
    </citation>
    <scope>NUCLEOTIDE SEQUENCE [LARGE SCALE GENOMIC DNA]</scope>
    <source>
        <strain evidence="7 8">ATCC 33727</strain>
    </source>
</reference>
<comment type="caution">
    <text evidence="7">The sequence shown here is derived from an EMBL/GenBank/DDBJ whole genome shotgun (WGS) entry which is preliminary data.</text>
</comment>
<keyword evidence="5 7" id="KW-0449">Lipoprotein</keyword>
<dbReference type="Pfam" id="PF14041">
    <property type="entry name" value="Lipoprotein_21"/>
    <property type="match status" value="1"/>
</dbReference>